<reference evidence="2" key="1">
    <citation type="journal article" date="2013" name="Genome Biol.">
        <title>Draft genome of the mountain pine beetle, Dendroctonus ponderosae Hopkins, a major forest pest.</title>
        <authorList>
            <person name="Keeling C.I."/>
            <person name="Yuen M.M."/>
            <person name="Liao N.Y."/>
            <person name="Docking T.R."/>
            <person name="Chan S.K."/>
            <person name="Taylor G.A."/>
            <person name="Palmquist D.L."/>
            <person name="Jackman S.D."/>
            <person name="Nguyen A."/>
            <person name="Li M."/>
            <person name="Henderson H."/>
            <person name="Janes J.K."/>
            <person name="Zhao Y."/>
            <person name="Pandoh P."/>
            <person name="Moore R."/>
            <person name="Sperling F.A."/>
            <person name="Huber D.P."/>
            <person name="Birol I."/>
            <person name="Jones S.J."/>
            <person name="Bohlmann J."/>
        </authorList>
    </citation>
    <scope>NUCLEOTIDE SEQUENCE</scope>
</reference>
<evidence type="ECO:0000256" key="1">
    <source>
        <dbReference type="SAM" id="MobiDB-lite"/>
    </source>
</evidence>
<protein>
    <submittedName>
        <fullName evidence="2">Uncharacterized protein</fullName>
    </submittedName>
</protein>
<sequence length="92" mass="10007">MRGTTKADVLAEFTIRYEEKQYSIQLDLKMTSPALNNGNGQKESSNKGSNATLPQSPARSANEASGSSSSTSALVAPWRVFKMVNLLMKQHC</sequence>
<feature type="region of interest" description="Disordered" evidence="1">
    <location>
        <begin position="31"/>
        <end position="72"/>
    </location>
</feature>
<gene>
    <name evidence="2" type="ORF">YQE_12106</name>
</gene>
<dbReference type="EMBL" id="KB741277">
    <property type="protein sequence ID" value="ENN71176.1"/>
    <property type="molecule type" value="Genomic_DNA"/>
</dbReference>
<name>N6TS85_DENPD</name>
<evidence type="ECO:0000313" key="2">
    <source>
        <dbReference type="EMBL" id="ENN71176.1"/>
    </source>
</evidence>
<feature type="non-terminal residue" evidence="2">
    <location>
        <position position="1"/>
    </location>
</feature>
<feature type="compositionally biased region" description="Polar residues" evidence="1">
    <location>
        <begin position="33"/>
        <end position="57"/>
    </location>
</feature>
<feature type="compositionally biased region" description="Low complexity" evidence="1">
    <location>
        <begin position="58"/>
        <end position="72"/>
    </location>
</feature>
<organism evidence="2">
    <name type="scientific">Dendroctonus ponderosae</name>
    <name type="common">Mountain pine beetle</name>
    <dbReference type="NCBI Taxonomy" id="77166"/>
    <lineage>
        <taxon>Eukaryota</taxon>
        <taxon>Metazoa</taxon>
        <taxon>Ecdysozoa</taxon>
        <taxon>Arthropoda</taxon>
        <taxon>Hexapoda</taxon>
        <taxon>Insecta</taxon>
        <taxon>Pterygota</taxon>
        <taxon>Neoptera</taxon>
        <taxon>Endopterygota</taxon>
        <taxon>Coleoptera</taxon>
        <taxon>Polyphaga</taxon>
        <taxon>Cucujiformia</taxon>
        <taxon>Curculionidae</taxon>
        <taxon>Scolytinae</taxon>
        <taxon>Dendroctonus</taxon>
    </lineage>
</organism>
<dbReference type="HOGENOM" id="CLU_2415556_0_0_1"/>
<proteinExistence type="predicted"/>
<accession>N6TS85</accession>
<dbReference type="AlphaFoldDB" id="N6TS85"/>